<proteinExistence type="predicted"/>
<dbReference type="EMBL" id="JBBDGM010000006">
    <property type="protein sequence ID" value="MEJ1088358.1"/>
    <property type="molecule type" value="Genomic_DNA"/>
</dbReference>
<reference evidence="1 2" key="1">
    <citation type="submission" date="2024-02" db="EMBL/GenBank/DDBJ databases">
        <authorList>
            <person name="Saticioglu I.B."/>
        </authorList>
    </citation>
    <scope>NUCLEOTIDE SEQUENCE [LARGE SCALE GENOMIC DNA]</scope>
    <source>
        <strain evidence="1 2">Mu-80</strain>
    </source>
</reference>
<evidence type="ECO:0000313" key="2">
    <source>
        <dbReference type="Proteomes" id="UP001371224"/>
    </source>
</evidence>
<gene>
    <name evidence="1" type="ORF">WDU99_08520</name>
</gene>
<comment type="caution">
    <text evidence="1">The sequence shown here is derived from an EMBL/GenBank/DDBJ whole genome shotgun (WGS) entry which is preliminary data.</text>
</comment>
<dbReference type="RefSeq" id="WP_337332025.1">
    <property type="nucleotide sequence ID" value="NZ_JBBDGM010000006.1"/>
</dbReference>
<dbReference type="InterPro" id="IPR036388">
    <property type="entry name" value="WH-like_DNA-bd_sf"/>
</dbReference>
<dbReference type="Gene3D" id="1.10.10.10">
    <property type="entry name" value="Winged helix-like DNA-binding domain superfamily/Winged helix DNA-binding domain"/>
    <property type="match status" value="1"/>
</dbReference>
<evidence type="ECO:0008006" key="3">
    <source>
        <dbReference type="Google" id="ProtNLM"/>
    </source>
</evidence>
<name>A0ABU8LB67_9MICO</name>
<evidence type="ECO:0000313" key="1">
    <source>
        <dbReference type="EMBL" id="MEJ1088358.1"/>
    </source>
</evidence>
<keyword evidence="2" id="KW-1185">Reference proteome</keyword>
<sequence>MSSTPVSIRFDDALLDRVRRSAVMRDTTASSLIQRYVEEALRAQDFPGIVFRDGPSGRRASLAVGPDVWEIASALRDVDARGDAAVDAVAADFDLTPASVRIALAYYGAHADEIDAEIAENDRAAEEALKSWEAQQRLVS</sequence>
<dbReference type="Proteomes" id="UP001371224">
    <property type="component" value="Unassembled WGS sequence"/>
</dbReference>
<accession>A0ABU8LB67</accession>
<organism evidence="1 2">
    <name type="scientific">Microbacterium bandirmense</name>
    <dbReference type="NCBI Taxonomy" id="3122050"/>
    <lineage>
        <taxon>Bacteria</taxon>
        <taxon>Bacillati</taxon>
        <taxon>Actinomycetota</taxon>
        <taxon>Actinomycetes</taxon>
        <taxon>Micrococcales</taxon>
        <taxon>Microbacteriaceae</taxon>
        <taxon>Microbacterium</taxon>
    </lineage>
</organism>
<protein>
    <recommendedName>
        <fullName evidence="3">Ribbon-helix-helix protein, CopG family</fullName>
    </recommendedName>
</protein>